<dbReference type="Proteomes" id="UP000298458">
    <property type="component" value="Unassembled WGS sequence"/>
</dbReference>
<comment type="caution">
    <text evidence="8">The sequence shown here is derived from an EMBL/GenBank/DDBJ whole genome shotgun (WGS) entry which is preliminary data.</text>
</comment>
<protein>
    <recommendedName>
        <fullName evidence="10">PF07787 family protein</fullName>
    </recommendedName>
</protein>
<dbReference type="InterPro" id="IPR012430">
    <property type="entry name" value="TMEM43_fam"/>
</dbReference>
<dbReference type="PANTHER" id="PTHR13416">
    <property type="match status" value="1"/>
</dbReference>
<keyword evidence="6 7" id="KW-0472">Membrane</keyword>
<name>A0A4R9GIP2_9LEPT</name>
<keyword evidence="9" id="KW-1185">Reference proteome</keyword>
<keyword evidence="5 7" id="KW-1133">Transmembrane helix</keyword>
<evidence type="ECO:0008006" key="10">
    <source>
        <dbReference type="Google" id="ProtNLM"/>
    </source>
</evidence>
<proteinExistence type="predicted"/>
<dbReference type="EMBL" id="RQET01000004">
    <property type="protein sequence ID" value="TGK12489.1"/>
    <property type="molecule type" value="Genomic_DNA"/>
</dbReference>
<evidence type="ECO:0000256" key="5">
    <source>
        <dbReference type="ARBA" id="ARBA00022989"/>
    </source>
</evidence>
<evidence type="ECO:0000256" key="2">
    <source>
        <dbReference type="ARBA" id="ARBA00004586"/>
    </source>
</evidence>
<reference evidence="8" key="1">
    <citation type="journal article" date="2019" name="PLoS Negl. Trop. Dis.">
        <title>Revisiting the worldwide diversity of Leptospira species in the environment.</title>
        <authorList>
            <person name="Vincent A.T."/>
            <person name="Schiettekatte O."/>
            <person name="Bourhy P."/>
            <person name="Veyrier F.J."/>
            <person name="Picardeau M."/>
        </authorList>
    </citation>
    <scope>NUCLEOTIDE SEQUENCE [LARGE SCALE GENOMIC DNA]</scope>
    <source>
        <strain evidence="8">SSW15</strain>
    </source>
</reference>
<evidence type="ECO:0000313" key="9">
    <source>
        <dbReference type="Proteomes" id="UP000298458"/>
    </source>
</evidence>
<dbReference type="OrthoDB" id="344172at2"/>
<evidence type="ECO:0000256" key="4">
    <source>
        <dbReference type="ARBA" id="ARBA00022824"/>
    </source>
</evidence>
<dbReference type="PANTHER" id="PTHR13416:SF2">
    <property type="entry name" value="TRANSMEMBRANE PROTEIN 43"/>
    <property type="match status" value="1"/>
</dbReference>
<organism evidence="8 9">
    <name type="scientific">Leptospira fletcheri</name>
    <dbReference type="NCBI Taxonomy" id="2484981"/>
    <lineage>
        <taxon>Bacteria</taxon>
        <taxon>Pseudomonadati</taxon>
        <taxon>Spirochaetota</taxon>
        <taxon>Spirochaetia</taxon>
        <taxon>Leptospirales</taxon>
        <taxon>Leptospiraceae</taxon>
        <taxon>Leptospira</taxon>
    </lineage>
</organism>
<evidence type="ECO:0000256" key="7">
    <source>
        <dbReference type="SAM" id="Phobius"/>
    </source>
</evidence>
<evidence type="ECO:0000256" key="3">
    <source>
        <dbReference type="ARBA" id="ARBA00022692"/>
    </source>
</evidence>
<dbReference type="Pfam" id="PF07787">
    <property type="entry name" value="TMEM43"/>
    <property type="match status" value="1"/>
</dbReference>
<feature type="transmembrane region" description="Helical" evidence="7">
    <location>
        <begin position="316"/>
        <end position="334"/>
    </location>
</feature>
<dbReference type="GO" id="GO:0012505">
    <property type="term" value="C:endomembrane system"/>
    <property type="evidence" value="ECO:0007669"/>
    <property type="project" value="UniProtKB-SubCell"/>
</dbReference>
<feature type="transmembrane region" description="Helical" evidence="7">
    <location>
        <begin position="279"/>
        <end position="304"/>
    </location>
</feature>
<keyword evidence="3 7" id="KW-0812">Transmembrane</keyword>
<evidence type="ECO:0000256" key="1">
    <source>
        <dbReference type="ARBA" id="ARBA00004127"/>
    </source>
</evidence>
<feature type="transmembrane region" description="Helical" evidence="7">
    <location>
        <begin position="340"/>
        <end position="356"/>
    </location>
</feature>
<comment type="subcellular location">
    <subcellularLocation>
        <location evidence="1">Endomembrane system</location>
        <topology evidence="1">Multi-pass membrane protein</topology>
    </subcellularLocation>
    <subcellularLocation>
        <location evidence="2">Endoplasmic reticulum membrane</location>
    </subcellularLocation>
</comment>
<sequence>MALESSDGMSSSEDVGIFGQFGDSFKGILTGILLFPASLFLIYQVETCEQASAALKGAVPAAEAKEGFPSYVTGMLTADPLGGEFVKTGHYISYSQTAEVYAWTEEVKEEGSGTNKKKVRKCKLEWTSSPKNPRNFELTGCKSKPFYQVSHSEINSFANDAKIKGESGTSYSVNLKDVEFTSEVPSSAPEAANLSKGILKEEYVYLNEKCSKDEIEGCERVNVDVRPIPKENMTFVGSVSGHSMGKFRSKEDNLFLNASVGDYQKTMKDIASDDKMMKWIGRIVCFVIMWASLNLLVGPLTALLSFIPFIGEFGKMAISFVLGVVAFVITAITILLVKFWYIWLLICLGAIGYSIYKRKQAKPASA</sequence>
<evidence type="ECO:0000256" key="6">
    <source>
        <dbReference type="ARBA" id="ARBA00023136"/>
    </source>
</evidence>
<dbReference type="GO" id="GO:0006629">
    <property type="term" value="P:lipid metabolic process"/>
    <property type="evidence" value="ECO:0007669"/>
    <property type="project" value="TreeGrafter"/>
</dbReference>
<evidence type="ECO:0000313" key="8">
    <source>
        <dbReference type="EMBL" id="TGK12489.1"/>
    </source>
</evidence>
<dbReference type="AlphaFoldDB" id="A0A4R9GIP2"/>
<gene>
    <name evidence="8" type="ORF">EHO60_09645</name>
</gene>
<keyword evidence="4" id="KW-0256">Endoplasmic reticulum</keyword>
<accession>A0A4R9GIP2</accession>
<dbReference type="RefSeq" id="WP_135767886.1">
    <property type="nucleotide sequence ID" value="NZ_RQET01000004.1"/>
</dbReference>